<evidence type="ECO:0000256" key="1">
    <source>
        <dbReference type="SAM" id="MobiDB-lite"/>
    </source>
</evidence>
<dbReference type="AlphaFoldDB" id="A0A8S4PVI7"/>
<evidence type="ECO:0000256" key="2">
    <source>
        <dbReference type="SAM" id="Phobius"/>
    </source>
</evidence>
<dbReference type="InterPro" id="IPR027417">
    <property type="entry name" value="P-loop_NTPase"/>
</dbReference>
<feature type="compositionally biased region" description="Basic and acidic residues" evidence="1">
    <location>
        <begin position="626"/>
        <end position="637"/>
    </location>
</feature>
<organism evidence="3 4">
    <name type="scientific">Owenia fusiformis</name>
    <name type="common">Polychaete worm</name>
    <dbReference type="NCBI Taxonomy" id="6347"/>
    <lineage>
        <taxon>Eukaryota</taxon>
        <taxon>Metazoa</taxon>
        <taxon>Spiralia</taxon>
        <taxon>Lophotrochozoa</taxon>
        <taxon>Annelida</taxon>
        <taxon>Polychaeta</taxon>
        <taxon>Sedentaria</taxon>
        <taxon>Canalipalpata</taxon>
        <taxon>Sabellida</taxon>
        <taxon>Oweniida</taxon>
        <taxon>Oweniidae</taxon>
        <taxon>Owenia</taxon>
    </lineage>
</organism>
<keyword evidence="4" id="KW-1185">Reference proteome</keyword>
<feature type="transmembrane region" description="Helical" evidence="2">
    <location>
        <begin position="34"/>
        <end position="59"/>
    </location>
</feature>
<keyword evidence="2" id="KW-0812">Transmembrane</keyword>
<name>A0A8S4PVI7_OWEFU</name>
<protein>
    <submittedName>
        <fullName evidence="3">Uncharacterized protein</fullName>
    </submittedName>
</protein>
<evidence type="ECO:0000313" key="4">
    <source>
        <dbReference type="Proteomes" id="UP000749559"/>
    </source>
</evidence>
<feature type="compositionally biased region" description="Basic residues" evidence="1">
    <location>
        <begin position="603"/>
        <end position="613"/>
    </location>
</feature>
<feature type="non-terminal residue" evidence="3">
    <location>
        <position position="929"/>
    </location>
</feature>
<dbReference type="Gene3D" id="3.40.50.300">
    <property type="entry name" value="P-loop containing nucleotide triphosphate hydrolases"/>
    <property type="match status" value="1"/>
</dbReference>
<dbReference type="OrthoDB" id="10247496at2759"/>
<dbReference type="SUPFAM" id="SSF52540">
    <property type="entry name" value="P-loop containing nucleoside triphosphate hydrolases"/>
    <property type="match status" value="1"/>
</dbReference>
<dbReference type="Proteomes" id="UP000749559">
    <property type="component" value="Unassembled WGS sequence"/>
</dbReference>
<reference evidence="3" key="1">
    <citation type="submission" date="2022-03" db="EMBL/GenBank/DDBJ databases">
        <authorList>
            <person name="Martin C."/>
        </authorList>
    </citation>
    <scope>NUCLEOTIDE SEQUENCE</scope>
</reference>
<sequence>VIYGFHVSERYICSIQNQKIPCDVLRVNGRVAMLVAMFVFSILAFGLHVTDLLFTIVMLRADETLLPVLEEKSKKKIVHERPPAPVEDAIMCENYTNLEKKLNDKKQALIVLRGPTGSGKTQLALLYAKKFTNKNSDSTCFCFNSSTPEDILVDGKKLIDQCKLNIQIFDSGRDGEDSANMTNKAWRLLIRIRDKSLEDNKKSLFIFDRAMFDTSSIVKEVFLNHSSFTVIITSSDDNDAFVKGFENLTLEVKGYSKADVDALTICQYNQFKGKDMQNLAKKLDYLPLGIHAACQYIIESKGTIPKLLDQLKGGKEDALDSLFQMSHKKACKECEQDEKAKLLLNVVAALSPDPIPFDVLDWTIGSGNEDPFQRKADRSIELDKMAKRRNKIIDVITRFHLGTVEIKGSDNKMLRMHNIPIRAIQKSWDENERITYSIEMLLILDDLVDKDIRRAKDFNFFLKLIPHVKLALRTDLKGAKEQAVGINIVQISLQDKLHYMYSQTGLIRYFNVSDSKAKQLCYSKIIKKDESCLDEEAKKNLPVKEIYCITDTKFIKEKAKLINDRLKEIPIPVKPKDFLKALVCTRRLNSEIVELLKKKKKTSPKKLSKKQKTEKKSDGAELPGKYLKDTGSKSDDDRITSKYKKWVNHGAAISLKEMKNLYLIEFMANILYTHGRMYFYKSKNEQEAKVYEHDLRLAYELSVIIKEESGKQIATLLLAERNGFLYTDVDSKNQKRIDTAIERYKKLYNADGDYYEKGLLKIIPREDKYHHTICQKQLLNCYIATVKVEENSTKKQNKYKEGCKEAKNLLDGIKDENYQSKAEIYIKFGDLEMAMNEPTIKNKKYLNNAIEKYEKVLKLEDKVPSVNQRADRKIEALQKIAECLYGRHKKDWKKAKNYATRAIDMCTKEKIKKDTITKLQHLLDAMNDP</sequence>
<comment type="caution">
    <text evidence="3">The sequence shown here is derived from an EMBL/GenBank/DDBJ whole genome shotgun (WGS) entry which is preliminary data.</text>
</comment>
<feature type="region of interest" description="Disordered" evidence="1">
    <location>
        <begin position="603"/>
        <end position="637"/>
    </location>
</feature>
<proteinExistence type="predicted"/>
<evidence type="ECO:0000313" key="3">
    <source>
        <dbReference type="EMBL" id="CAH1798092.1"/>
    </source>
</evidence>
<accession>A0A8S4PVI7</accession>
<dbReference type="EMBL" id="CAIIXF020000010">
    <property type="protein sequence ID" value="CAH1798092.1"/>
    <property type="molecule type" value="Genomic_DNA"/>
</dbReference>
<gene>
    <name evidence="3" type="ORF">OFUS_LOCUS22272</name>
</gene>
<keyword evidence="2" id="KW-0472">Membrane</keyword>
<keyword evidence="2" id="KW-1133">Transmembrane helix</keyword>